<dbReference type="InterPro" id="IPR002933">
    <property type="entry name" value="Peptidase_M20"/>
</dbReference>
<accession>A0A6V8H0C8</accession>
<name>A0A6V8H0C8_TALPI</name>
<feature type="compositionally biased region" description="Basic and acidic residues" evidence="6">
    <location>
        <begin position="1"/>
        <end position="14"/>
    </location>
</feature>
<dbReference type="Pfam" id="PF01546">
    <property type="entry name" value="Peptidase_M20"/>
    <property type="match status" value="1"/>
</dbReference>
<dbReference type="InterPro" id="IPR015943">
    <property type="entry name" value="WD40/YVTN_repeat-like_dom_sf"/>
</dbReference>
<dbReference type="InterPro" id="IPR001680">
    <property type="entry name" value="WD40_rpt"/>
</dbReference>
<dbReference type="Gene3D" id="2.130.10.10">
    <property type="entry name" value="YVTN repeat-like/Quinoprotein amine dehydrogenase"/>
    <property type="match status" value="2"/>
</dbReference>
<dbReference type="Pfam" id="PF00400">
    <property type="entry name" value="WD40"/>
    <property type="match status" value="3"/>
</dbReference>
<keyword evidence="2" id="KW-0645">Protease</keyword>
<gene>
    <name evidence="7" type="ORF">TCE0_015r01960</name>
</gene>
<dbReference type="PIRSF" id="PIRSF037237">
    <property type="entry name" value="Peptidase_WD_repeats_DUG2"/>
    <property type="match status" value="1"/>
</dbReference>
<evidence type="ECO:0000256" key="1">
    <source>
        <dbReference type="ARBA" id="ARBA00006247"/>
    </source>
</evidence>
<dbReference type="InterPro" id="IPR001261">
    <property type="entry name" value="ArgE/DapE_CS"/>
</dbReference>
<keyword evidence="8" id="KW-1185">Reference proteome</keyword>
<feature type="repeat" description="WD" evidence="5">
    <location>
        <begin position="369"/>
        <end position="389"/>
    </location>
</feature>
<feature type="compositionally biased region" description="Polar residues" evidence="6">
    <location>
        <begin position="843"/>
        <end position="863"/>
    </location>
</feature>
<dbReference type="Gene3D" id="3.40.630.10">
    <property type="entry name" value="Zn peptidases"/>
    <property type="match status" value="2"/>
</dbReference>
<evidence type="ECO:0000256" key="6">
    <source>
        <dbReference type="SAM" id="MobiDB-lite"/>
    </source>
</evidence>
<keyword evidence="5" id="KW-0853">WD repeat</keyword>
<feature type="repeat" description="WD" evidence="5">
    <location>
        <begin position="242"/>
        <end position="261"/>
    </location>
</feature>
<sequence length="993" mass="108941">MPRFSLDSDDHSENDSPGSFSSNDNHPTKFSSKLSMQNDCAIGHRVQASRSVLAVALDEECVFAGLQGGDILAWSLNTYELVLSVPAHGESVLSLFISPDGQLLFSSGGDSVVNVWSTSTFERLYSIYSHHDVGDIFTVVYSQQLNTVFCGGQNTSLQWCNLSTDGEGTVARHPSQRTHRFFDSRGPGGSINPRSEDSDAYSLNEQHSGKTLTFNRDQHRLFSHHGYIYCMIIVQGLVESAPSEEVLLTGSGDGSVKVWRLTHENNGAPIPWFELENGDDAVLSLAIEGSLLYCGLAGGALNIWNLDSRQLVKQITEHQGDLWALGIMDGIAIAGDAEGVIKKFNSSFEEIGCWTAHEGTILASTTRVSNNRRIYATGGNDNTVAIWDLAGHLEQKEVQPIGNDDMVNTLFKFVSYRTISSSPKFSVECNQGATFLRRHCAFLGATTRLLQTGADTNPVVYARFSASNPGPDVKTLLFYGHYDVVGADNNQPKWRTDPFQLASVDGYLYGRGVSDNKGPILAAVYAAADLVRRKALGCDVVFMIEGEEESGSQGFERAVRENKDLIGNVDWILLANSYWLDDHIPCLTYGLRGVVHANLIVTSDHPDLHSGIDGSSLLDEPLKDLSLLLATFIGRKGHINFPNFYDTVAELTKAEEQRFQAITEAMLPLHPQIEDREAFPHFLRYRWREPSFTVHSIEVPSNKNTGTTISRRAKATLSVRIVPNQSADEIASALTAFAQEQFDLLDSQNELTIEITGKSDPWLGDPDNEIFGTLAEAISAAWTPNLDEKRYNYPQPQSKTIMRPFGVELNRTDSNDSVASHIDRIISSSTTSSKKRSQRKQSASNATAVPTSSTLTGARTNGSKGVDDVADHAEDSLSPSSSLLSLPTHGHGNGNRNGISRHDTATSPPSASAWPTRNETPTPVQPIYIREGGSIPTIRFLEREFSAPAANLPCGQASDHAHLDNERLRVMNLYKSREIFGWVFEKLPQRAGK</sequence>
<feature type="compositionally biased region" description="Polar residues" evidence="6">
    <location>
        <begin position="15"/>
        <end position="27"/>
    </location>
</feature>
<dbReference type="SUPFAM" id="SSF50978">
    <property type="entry name" value="WD40 repeat-like"/>
    <property type="match status" value="1"/>
</dbReference>
<dbReference type="InterPro" id="IPR036322">
    <property type="entry name" value="WD40_repeat_dom_sf"/>
</dbReference>
<dbReference type="PANTHER" id="PTHR43270">
    <property type="entry name" value="BETA-ALA-HIS DIPEPTIDASE"/>
    <property type="match status" value="1"/>
</dbReference>
<feature type="compositionally biased region" description="Polar residues" evidence="6">
    <location>
        <begin position="905"/>
        <end position="922"/>
    </location>
</feature>
<dbReference type="PROSITE" id="PS50294">
    <property type="entry name" value="WD_REPEATS_REGION"/>
    <property type="match status" value="1"/>
</dbReference>
<dbReference type="PANTHER" id="PTHR43270:SF8">
    <property type="entry name" value="DI- AND TRIPEPTIDASE DUG2-RELATED"/>
    <property type="match status" value="1"/>
</dbReference>
<evidence type="ECO:0000313" key="7">
    <source>
        <dbReference type="EMBL" id="GAM34403.1"/>
    </source>
</evidence>
<dbReference type="GO" id="GO:0008233">
    <property type="term" value="F:peptidase activity"/>
    <property type="evidence" value="ECO:0007669"/>
    <property type="project" value="UniProtKB-KW"/>
</dbReference>
<dbReference type="GO" id="GO:0006508">
    <property type="term" value="P:proteolysis"/>
    <property type="evidence" value="ECO:0007669"/>
    <property type="project" value="UniProtKB-KW"/>
</dbReference>
<feature type="compositionally biased region" description="Basic and acidic residues" evidence="6">
    <location>
        <begin position="865"/>
        <end position="875"/>
    </location>
</feature>
<keyword evidence="3" id="KW-0479">Metal-binding</keyword>
<dbReference type="EMBL" id="DF933811">
    <property type="protein sequence ID" value="GAM34403.1"/>
    <property type="molecule type" value="Genomic_DNA"/>
</dbReference>
<organism evidence="7 8">
    <name type="scientific">Talaromyces pinophilus</name>
    <name type="common">Penicillium pinophilum</name>
    <dbReference type="NCBI Taxonomy" id="128442"/>
    <lineage>
        <taxon>Eukaryota</taxon>
        <taxon>Fungi</taxon>
        <taxon>Dikarya</taxon>
        <taxon>Ascomycota</taxon>
        <taxon>Pezizomycotina</taxon>
        <taxon>Eurotiomycetes</taxon>
        <taxon>Eurotiomycetidae</taxon>
        <taxon>Eurotiales</taxon>
        <taxon>Trichocomaceae</taxon>
        <taxon>Talaromyces</taxon>
        <taxon>Talaromyces sect. Talaromyces</taxon>
    </lineage>
</organism>
<feature type="repeat" description="WD" evidence="5">
    <location>
        <begin position="85"/>
        <end position="126"/>
    </location>
</feature>
<dbReference type="AlphaFoldDB" id="A0A6V8H0C8"/>
<evidence type="ECO:0000313" key="8">
    <source>
        <dbReference type="Proteomes" id="UP000053095"/>
    </source>
</evidence>
<dbReference type="Proteomes" id="UP000053095">
    <property type="component" value="Unassembled WGS sequence"/>
</dbReference>
<dbReference type="GO" id="GO:0006751">
    <property type="term" value="P:glutathione catabolic process"/>
    <property type="evidence" value="ECO:0007669"/>
    <property type="project" value="InterPro"/>
</dbReference>
<evidence type="ECO:0000256" key="3">
    <source>
        <dbReference type="ARBA" id="ARBA00022723"/>
    </source>
</evidence>
<protein>
    <submittedName>
        <fullName evidence="7">Dug2 homolog</fullName>
    </submittedName>
</protein>
<dbReference type="InterPro" id="IPR017149">
    <property type="entry name" value="GSH_degradosome_Dug2"/>
</dbReference>
<proteinExistence type="inferred from homology"/>
<feature type="compositionally biased region" description="Low complexity" evidence="6">
    <location>
        <begin position="876"/>
        <end position="887"/>
    </location>
</feature>
<comment type="caution">
    <text evidence="7">The sequence shown here is derived from an EMBL/GenBank/DDBJ whole genome shotgun (WGS) entry which is preliminary data.</text>
</comment>
<evidence type="ECO:0000256" key="4">
    <source>
        <dbReference type="ARBA" id="ARBA00022801"/>
    </source>
</evidence>
<dbReference type="GO" id="GO:0046872">
    <property type="term" value="F:metal ion binding"/>
    <property type="evidence" value="ECO:0007669"/>
    <property type="project" value="UniProtKB-KW"/>
</dbReference>
<dbReference type="PROSITE" id="PS50082">
    <property type="entry name" value="WD_REPEATS_2"/>
    <property type="match status" value="3"/>
</dbReference>
<evidence type="ECO:0000256" key="5">
    <source>
        <dbReference type="PROSITE-ProRule" id="PRU00221"/>
    </source>
</evidence>
<feature type="region of interest" description="Disordered" evidence="6">
    <location>
        <begin position="1"/>
        <end position="27"/>
    </location>
</feature>
<dbReference type="InterPro" id="IPR051458">
    <property type="entry name" value="Cyt/Met_Dipeptidase"/>
</dbReference>
<dbReference type="PROSITE" id="PS00758">
    <property type="entry name" value="ARGE_DAPE_CPG2_1"/>
    <property type="match status" value="1"/>
</dbReference>
<keyword evidence="4" id="KW-0378">Hydrolase</keyword>
<feature type="region of interest" description="Disordered" evidence="6">
    <location>
        <begin position="824"/>
        <end position="928"/>
    </location>
</feature>
<dbReference type="SMART" id="SM00320">
    <property type="entry name" value="WD40"/>
    <property type="match status" value="6"/>
</dbReference>
<dbReference type="SUPFAM" id="SSF53187">
    <property type="entry name" value="Zn-dependent exopeptidases"/>
    <property type="match status" value="1"/>
</dbReference>
<reference evidence="8" key="1">
    <citation type="journal article" date="2015" name="Genome Announc.">
        <title>Draft genome sequence of Talaromyces cellulolyticus strain Y-94, a source of lignocellulosic biomass-degrading enzymes.</title>
        <authorList>
            <person name="Fujii T."/>
            <person name="Koike H."/>
            <person name="Sawayama S."/>
            <person name="Yano S."/>
            <person name="Inoue H."/>
        </authorList>
    </citation>
    <scope>NUCLEOTIDE SEQUENCE [LARGE SCALE GENOMIC DNA]</scope>
    <source>
        <strain evidence="8">Y-94</strain>
    </source>
</reference>
<dbReference type="Gene3D" id="3.30.70.360">
    <property type="match status" value="1"/>
</dbReference>
<comment type="similarity">
    <text evidence="1">Belongs to the peptidase M20A family.</text>
</comment>
<evidence type="ECO:0000256" key="2">
    <source>
        <dbReference type="ARBA" id="ARBA00022670"/>
    </source>
</evidence>